<sequence>MSNNDEQVNTALQSEQHDEINMLSDSAELASRGTRLGAAFLDTFILVLFFIPGLVIFSLMGGDFSNPDQAQLMKNIYTYCALFIIIYMVINGVLLYKYGQTIAKRLLNIKIVRTDGERIGFKRLLGLRIVLIQLLYQVPVVGFLFMIVNVLFIFREDQRCIHDLIANTKVVST</sequence>
<evidence type="ECO:0000256" key="2">
    <source>
        <dbReference type="ARBA" id="ARBA00022475"/>
    </source>
</evidence>
<evidence type="ECO:0000256" key="3">
    <source>
        <dbReference type="ARBA" id="ARBA00022692"/>
    </source>
</evidence>
<keyword evidence="2" id="KW-1003">Cell membrane</keyword>
<dbReference type="OrthoDB" id="8612316at2"/>
<keyword evidence="9" id="KW-1185">Reference proteome</keyword>
<dbReference type="EMBL" id="BAET01000030">
    <property type="protein sequence ID" value="GAB56508.1"/>
    <property type="molecule type" value="Genomic_DNA"/>
</dbReference>
<feature type="domain" description="RDD" evidence="7">
    <location>
        <begin position="30"/>
        <end position="167"/>
    </location>
</feature>
<accession>H5TDY1</accession>
<evidence type="ECO:0000256" key="1">
    <source>
        <dbReference type="ARBA" id="ARBA00004651"/>
    </source>
</evidence>
<evidence type="ECO:0000256" key="5">
    <source>
        <dbReference type="ARBA" id="ARBA00023136"/>
    </source>
</evidence>
<dbReference type="PANTHER" id="PTHR36115:SF4">
    <property type="entry name" value="MEMBRANE PROTEIN"/>
    <property type="match status" value="1"/>
</dbReference>
<feature type="transmembrane region" description="Helical" evidence="6">
    <location>
        <begin position="129"/>
        <end position="154"/>
    </location>
</feature>
<keyword evidence="4 6" id="KW-1133">Transmembrane helix</keyword>
<comment type="subcellular location">
    <subcellularLocation>
        <location evidence="1">Cell membrane</location>
        <topology evidence="1">Multi-pass membrane protein</topology>
    </subcellularLocation>
</comment>
<dbReference type="AlphaFoldDB" id="H5TDY1"/>
<reference evidence="8 9" key="2">
    <citation type="journal article" date="2017" name="Antonie Van Leeuwenhoek">
        <title>Rhizobium rhizosphaerae sp. nov., a novel species isolated from rice rhizosphere.</title>
        <authorList>
            <person name="Zhao J.J."/>
            <person name="Zhang J."/>
            <person name="Zhang R.J."/>
            <person name="Zhang C.W."/>
            <person name="Yin H.Q."/>
            <person name="Zhang X.X."/>
        </authorList>
    </citation>
    <scope>NUCLEOTIDE SEQUENCE [LARGE SCALE GENOMIC DNA]</scope>
    <source>
        <strain evidence="8 9">ACAM 611</strain>
    </source>
</reference>
<keyword evidence="3 6" id="KW-0812">Transmembrane</keyword>
<proteinExistence type="predicted"/>
<keyword evidence="5 6" id="KW-0472">Membrane</keyword>
<gene>
    <name evidence="8" type="ORF">GPUN_2393</name>
</gene>
<evidence type="ECO:0000313" key="9">
    <source>
        <dbReference type="Proteomes" id="UP000053586"/>
    </source>
</evidence>
<dbReference type="Proteomes" id="UP000053586">
    <property type="component" value="Unassembled WGS sequence"/>
</dbReference>
<organism evidence="8 9">
    <name type="scientific">Glaciecola punicea ACAM 611</name>
    <dbReference type="NCBI Taxonomy" id="1121923"/>
    <lineage>
        <taxon>Bacteria</taxon>
        <taxon>Pseudomonadati</taxon>
        <taxon>Pseudomonadota</taxon>
        <taxon>Gammaproteobacteria</taxon>
        <taxon>Alteromonadales</taxon>
        <taxon>Alteromonadaceae</taxon>
        <taxon>Glaciecola</taxon>
    </lineage>
</organism>
<dbReference type="STRING" id="56804.BAE46_08725"/>
<dbReference type="PANTHER" id="PTHR36115">
    <property type="entry name" value="PROLINE-RICH ANTIGEN HOMOLOG-RELATED"/>
    <property type="match status" value="1"/>
</dbReference>
<dbReference type="eggNOG" id="COG1714">
    <property type="taxonomic scope" value="Bacteria"/>
</dbReference>
<protein>
    <recommendedName>
        <fullName evidence="7">RDD domain-containing protein</fullName>
    </recommendedName>
</protein>
<feature type="transmembrane region" description="Helical" evidence="6">
    <location>
        <begin position="76"/>
        <end position="96"/>
    </location>
</feature>
<feature type="transmembrane region" description="Helical" evidence="6">
    <location>
        <begin position="36"/>
        <end position="56"/>
    </location>
</feature>
<dbReference type="InterPro" id="IPR051791">
    <property type="entry name" value="Pra-immunoreactive"/>
</dbReference>
<dbReference type="Pfam" id="PF06271">
    <property type="entry name" value="RDD"/>
    <property type="match status" value="1"/>
</dbReference>
<evidence type="ECO:0000256" key="6">
    <source>
        <dbReference type="SAM" id="Phobius"/>
    </source>
</evidence>
<dbReference type="InterPro" id="IPR010432">
    <property type="entry name" value="RDD"/>
</dbReference>
<evidence type="ECO:0000256" key="4">
    <source>
        <dbReference type="ARBA" id="ARBA00022989"/>
    </source>
</evidence>
<name>H5TDY1_9ALTE</name>
<evidence type="ECO:0000313" key="8">
    <source>
        <dbReference type="EMBL" id="GAB56508.1"/>
    </source>
</evidence>
<comment type="caution">
    <text evidence="8">The sequence shown here is derived from an EMBL/GenBank/DDBJ whole genome shotgun (WGS) entry which is preliminary data.</text>
</comment>
<evidence type="ECO:0000259" key="7">
    <source>
        <dbReference type="Pfam" id="PF06271"/>
    </source>
</evidence>
<dbReference type="GO" id="GO:0005886">
    <property type="term" value="C:plasma membrane"/>
    <property type="evidence" value="ECO:0007669"/>
    <property type="project" value="UniProtKB-SubCell"/>
</dbReference>
<reference evidence="8 9" key="1">
    <citation type="journal article" date="2012" name="J. Bacteriol.">
        <title>Genome sequence of proteorhodopsin-containing sea ice bacterium Glaciecola punicea ACAM 611T.</title>
        <authorList>
            <person name="Qin Q.-L."/>
            <person name="Xie B.-B."/>
            <person name="Shu Y.-L."/>
            <person name="Rong J.-C."/>
            <person name="Zhao D.-L."/>
            <person name="Zhang X.-Y."/>
            <person name="Chen X.-L."/>
            <person name="Zhou B.-C."/>
            <person name="Zhanga Y.-Z."/>
        </authorList>
    </citation>
    <scope>NUCLEOTIDE SEQUENCE [LARGE SCALE GENOMIC DNA]</scope>
    <source>
        <strain evidence="8 9">ACAM 611</strain>
    </source>
</reference>
<dbReference type="RefSeq" id="WP_006006721.1">
    <property type="nucleotide sequence ID" value="NZ_BAET01000030.1"/>
</dbReference>